<dbReference type="Proteomes" id="UP000672526">
    <property type="component" value="Unassembled WGS sequence"/>
</dbReference>
<evidence type="ECO:0000313" key="2">
    <source>
        <dbReference type="Proteomes" id="UP000672526"/>
    </source>
</evidence>
<reference evidence="1 2" key="1">
    <citation type="submission" date="2021-02" db="EMBL/GenBank/DDBJ databases">
        <authorList>
            <person name="Vanwijnsberghe S."/>
        </authorList>
    </citation>
    <scope>NUCLEOTIDE SEQUENCE [LARGE SCALE GENOMIC DNA]</scope>
    <source>
        <strain evidence="1 2">LMG 31837</strain>
    </source>
</reference>
<name>A0ABM8SH60_9BURK</name>
<dbReference type="EMBL" id="CAJNBK010000022">
    <property type="protein sequence ID" value="CAE6808958.1"/>
    <property type="molecule type" value="Genomic_DNA"/>
</dbReference>
<sequence>MRTLTQWLSHDILALAGPALATRQTLFDVVVQELAAREPQDARRIRPVRVALQSQRDDLLAFAGVLDAKLAGIAQAAGVPDDLVRAACLLHRNADHIARVLARLGAVTIKTGQPVPRRLRRRRPGHRTHAAQQCAGGKPQLAAAQLLHAAAPYGQLVP</sequence>
<protein>
    <submittedName>
        <fullName evidence="1">Uncharacterized protein</fullName>
    </submittedName>
</protein>
<evidence type="ECO:0000313" key="1">
    <source>
        <dbReference type="EMBL" id="CAE6808958.1"/>
    </source>
</evidence>
<proteinExistence type="predicted"/>
<comment type="caution">
    <text evidence="1">The sequence shown here is derived from an EMBL/GenBank/DDBJ whole genome shotgun (WGS) entry which is preliminary data.</text>
</comment>
<accession>A0ABM8SH60</accession>
<keyword evidence="2" id="KW-1185">Reference proteome</keyword>
<organism evidence="1 2">
    <name type="scientific">Paraburkholderia haematera</name>
    <dbReference type="NCBI Taxonomy" id="2793077"/>
    <lineage>
        <taxon>Bacteria</taxon>
        <taxon>Pseudomonadati</taxon>
        <taxon>Pseudomonadota</taxon>
        <taxon>Betaproteobacteria</taxon>
        <taxon>Burkholderiales</taxon>
        <taxon>Burkholderiaceae</taxon>
        <taxon>Paraburkholderia</taxon>
    </lineage>
</organism>
<gene>
    <name evidence="1" type="ORF">R69888_05569</name>
</gene>